<name>A0AC58SQ12_TOBAC</name>
<reference evidence="1" key="1">
    <citation type="journal article" date="2014" name="Nat. Commun.">
        <title>The tobacco genome sequence and its comparison with those of tomato and potato.</title>
        <authorList>
            <person name="Sierro N."/>
            <person name="Battey J.N."/>
            <person name="Ouadi S."/>
            <person name="Bakaher N."/>
            <person name="Bovet L."/>
            <person name="Willig A."/>
            <person name="Goepfert S."/>
            <person name="Peitsch M.C."/>
            <person name="Ivanov N.V."/>
        </authorList>
    </citation>
    <scope>NUCLEOTIDE SEQUENCE [LARGE SCALE GENOMIC DNA]</scope>
</reference>
<keyword evidence="1" id="KW-1185">Reference proteome</keyword>
<organism evidence="1 2">
    <name type="scientific">Nicotiana tabacum</name>
    <name type="common">Common tobacco</name>
    <dbReference type="NCBI Taxonomy" id="4097"/>
    <lineage>
        <taxon>Eukaryota</taxon>
        <taxon>Viridiplantae</taxon>
        <taxon>Streptophyta</taxon>
        <taxon>Embryophyta</taxon>
        <taxon>Tracheophyta</taxon>
        <taxon>Spermatophyta</taxon>
        <taxon>Magnoliopsida</taxon>
        <taxon>eudicotyledons</taxon>
        <taxon>Gunneridae</taxon>
        <taxon>Pentapetalae</taxon>
        <taxon>asterids</taxon>
        <taxon>lamiids</taxon>
        <taxon>Solanales</taxon>
        <taxon>Solanaceae</taxon>
        <taxon>Nicotianoideae</taxon>
        <taxon>Nicotianeae</taxon>
        <taxon>Nicotiana</taxon>
    </lineage>
</organism>
<protein>
    <submittedName>
        <fullName evidence="2">Uncharacterized protein LOC107800342</fullName>
    </submittedName>
</protein>
<gene>
    <name evidence="2" type="primary">LOC107800342</name>
</gene>
<accession>A0AC58SQ12</accession>
<reference evidence="2" key="2">
    <citation type="submission" date="2025-08" db="UniProtKB">
        <authorList>
            <consortium name="RefSeq"/>
        </authorList>
    </citation>
    <scope>IDENTIFICATION</scope>
    <source>
        <tissue evidence="2">Leaf</tissue>
    </source>
</reference>
<evidence type="ECO:0000313" key="2">
    <source>
        <dbReference type="RefSeq" id="XP_075087062.1"/>
    </source>
</evidence>
<dbReference type="Proteomes" id="UP000790787">
    <property type="component" value="Chromosome 15"/>
</dbReference>
<sequence length="106" mass="11775">MEASLHHLLSCFLDARCSSSTQEIAQGRYETKSLFRAFVARALEGPMGGPFHGLPKDVKMRPSSGDDDIFTEPHASGQDEEKKRKRAPSSPGPEKKKPRKKLARKP</sequence>
<evidence type="ECO:0000313" key="1">
    <source>
        <dbReference type="Proteomes" id="UP000790787"/>
    </source>
</evidence>
<dbReference type="RefSeq" id="XP_075087062.1">
    <property type="nucleotide sequence ID" value="XM_075230961.1"/>
</dbReference>
<proteinExistence type="predicted"/>